<dbReference type="PRINTS" id="PR00734">
    <property type="entry name" value="GLHYDRLASE7"/>
</dbReference>
<dbReference type="EC" id="3.2.1.91" evidence="3"/>
<dbReference type="FunFam" id="2.70.100.10:FF:000001">
    <property type="entry name" value="Glucanase"/>
    <property type="match status" value="1"/>
</dbReference>
<dbReference type="AlphaFoldDB" id="A0A8J2RVN1"/>
<keyword evidence="12" id="KW-1185">Reference proteome</keyword>
<keyword evidence="8" id="KW-0326">Glycosidase</keyword>
<dbReference type="Proteomes" id="UP000789390">
    <property type="component" value="Unassembled WGS sequence"/>
</dbReference>
<evidence type="ECO:0000256" key="5">
    <source>
        <dbReference type="ARBA" id="ARBA00022801"/>
    </source>
</evidence>
<evidence type="ECO:0000256" key="3">
    <source>
        <dbReference type="ARBA" id="ARBA00012561"/>
    </source>
</evidence>
<feature type="signal peptide" evidence="10">
    <location>
        <begin position="1"/>
        <end position="20"/>
    </location>
</feature>
<keyword evidence="6" id="KW-0136">Cellulose degradation</keyword>
<dbReference type="SUPFAM" id="SSF49899">
    <property type="entry name" value="Concanavalin A-like lectins/glucanases"/>
    <property type="match status" value="1"/>
</dbReference>
<evidence type="ECO:0000256" key="10">
    <source>
        <dbReference type="SAM" id="SignalP"/>
    </source>
</evidence>
<dbReference type="GO" id="GO:0016162">
    <property type="term" value="F:cellulose 1,4-beta-cellobiosidase activity"/>
    <property type="evidence" value="ECO:0007669"/>
    <property type="project" value="UniProtKB-EC"/>
</dbReference>
<proteinExistence type="inferred from homology"/>
<keyword evidence="9" id="KW-0624">Polysaccharide degradation</keyword>
<comment type="catalytic activity">
    <reaction evidence="1">
        <text>Hydrolysis of (1-&gt;4)-beta-D-glucosidic linkages in cellulose and cellotetraose, releasing cellobiose from the non-reducing ends of the chains.</text>
        <dbReference type="EC" id="3.2.1.91"/>
    </reaction>
</comment>
<evidence type="ECO:0000256" key="4">
    <source>
        <dbReference type="ARBA" id="ARBA00022729"/>
    </source>
</evidence>
<comment type="caution">
    <text evidence="11">The sequence shown here is derived from an EMBL/GenBank/DDBJ whole genome shotgun (WGS) entry which is preliminary data.</text>
</comment>
<evidence type="ECO:0000256" key="2">
    <source>
        <dbReference type="ARBA" id="ARBA00006044"/>
    </source>
</evidence>
<evidence type="ECO:0000256" key="6">
    <source>
        <dbReference type="ARBA" id="ARBA00023001"/>
    </source>
</evidence>
<accession>A0A8J2RVN1</accession>
<evidence type="ECO:0000313" key="12">
    <source>
        <dbReference type="Proteomes" id="UP000789390"/>
    </source>
</evidence>
<reference evidence="11" key="1">
    <citation type="submission" date="2021-11" db="EMBL/GenBank/DDBJ databases">
        <authorList>
            <person name="Schell T."/>
        </authorList>
    </citation>
    <scope>NUCLEOTIDE SEQUENCE</scope>
    <source>
        <strain evidence="11">M5</strain>
    </source>
</reference>
<organism evidence="11 12">
    <name type="scientific">Daphnia galeata</name>
    <dbReference type="NCBI Taxonomy" id="27404"/>
    <lineage>
        <taxon>Eukaryota</taxon>
        <taxon>Metazoa</taxon>
        <taxon>Ecdysozoa</taxon>
        <taxon>Arthropoda</taxon>
        <taxon>Crustacea</taxon>
        <taxon>Branchiopoda</taxon>
        <taxon>Diplostraca</taxon>
        <taxon>Cladocera</taxon>
        <taxon>Anomopoda</taxon>
        <taxon>Daphniidae</taxon>
        <taxon>Daphnia</taxon>
    </lineage>
</organism>
<comment type="similarity">
    <text evidence="2">Belongs to the glycosyl hydrolase 7 (cellulase C) family.</text>
</comment>
<protein>
    <recommendedName>
        <fullName evidence="3">cellulose 1,4-beta-cellobiosidase (non-reducing end)</fullName>
        <ecNumber evidence="3">3.2.1.91</ecNumber>
    </recommendedName>
</protein>
<dbReference type="Pfam" id="PF00840">
    <property type="entry name" value="Glyco_hydro_7"/>
    <property type="match status" value="1"/>
</dbReference>
<dbReference type="OrthoDB" id="412382at2759"/>
<dbReference type="InterPro" id="IPR013320">
    <property type="entry name" value="ConA-like_dom_sf"/>
</dbReference>
<feature type="chain" id="PRO_5035256431" description="cellulose 1,4-beta-cellobiosidase (non-reducing end)" evidence="10">
    <location>
        <begin position="21"/>
        <end position="465"/>
    </location>
</feature>
<dbReference type="GO" id="GO:0030245">
    <property type="term" value="P:cellulose catabolic process"/>
    <property type="evidence" value="ECO:0007669"/>
    <property type="project" value="UniProtKB-KW"/>
</dbReference>
<evidence type="ECO:0000256" key="9">
    <source>
        <dbReference type="ARBA" id="ARBA00023326"/>
    </source>
</evidence>
<dbReference type="EMBL" id="CAKKLH010000292">
    <property type="protein sequence ID" value="CAH0109382.1"/>
    <property type="molecule type" value="Genomic_DNA"/>
</dbReference>
<evidence type="ECO:0000313" key="11">
    <source>
        <dbReference type="EMBL" id="CAH0109382.1"/>
    </source>
</evidence>
<dbReference type="InterPro" id="IPR037019">
    <property type="entry name" value="Glyco_hydro_7_sf"/>
</dbReference>
<keyword evidence="7" id="KW-0119">Carbohydrate metabolism</keyword>
<sequence>MRSLVLASWCFCLLFAAVSSQNVGTQAAEEPLNLPISVCTAPGSCQTEADAVVLDSNWRWAHTITGYTNCYTGNLWDTTLCPTPETCTANCAIDGVPVTDWSGTYGGSVAGNALSLKFVTQGPYSKNIGSRTYLLDSTKNRYRMFQLLNREFTYDVDVSSLDCGLNGALYFVSMDADGGAAKYSTNKGGAKYGTGYCDAQCPHDVKWINGLANSKDWEPIPSDANSGKGYYGNCCAELDIWEANKQSQAFTTHPCTVNDQTRCEGVVCGDNDSGDRYNGMCDKDGCDFASYRMNDHTFYGPGSNFKLDSTKPFTVVSQFLTTDGTDTGDFKEFRRFYVQNGVRIENSKANFPGIAAYDSITDEMCAATKGLFGDVDDHKNKGGMKQMGEAMRKGMVLVMSIWDDHDVNMLWLDSNYPPNGDPNQPGVARGPCATTSGVPSEVEVTQANAVVKFSNIKFGPIGSTA</sequence>
<name>A0A8J2RVN1_9CRUS</name>
<keyword evidence="5" id="KW-0378">Hydrolase</keyword>
<dbReference type="PANTHER" id="PTHR33753">
    <property type="entry name" value="1,4-BETA-D-GLUCAN CELLOBIOHYDROLASE B"/>
    <property type="match status" value="1"/>
</dbReference>
<evidence type="ECO:0000256" key="8">
    <source>
        <dbReference type="ARBA" id="ARBA00023295"/>
    </source>
</evidence>
<gene>
    <name evidence="11" type="ORF">DGAL_LOCUS12860</name>
</gene>
<evidence type="ECO:0000256" key="1">
    <source>
        <dbReference type="ARBA" id="ARBA00001641"/>
    </source>
</evidence>
<evidence type="ECO:0000256" key="7">
    <source>
        <dbReference type="ARBA" id="ARBA00023277"/>
    </source>
</evidence>
<dbReference type="PANTHER" id="PTHR33753:SF2">
    <property type="entry name" value="GLYCOSIDE HYDROLASE FAMILY 7 PROTEIN"/>
    <property type="match status" value="1"/>
</dbReference>
<dbReference type="Gene3D" id="2.70.100.10">
    <property type="entry name" value="Glycoside hydrolase, family 7, domain"/>
    <property type="match status" value="1"/>
</dbReference>
<keyword evidence="4 10" id="KW-0732">Signal</keyword>
<dbReference type="CDD" id="cd07999">
    <property type="entry name" value="GH7_CBH_EG"/>
    <property type="match status" value="1"/>
</dbReference>
<dbReference type="InterPro" id="IPR001722">
    <property type="entry name" value="Glyco_hydro_7"/>
</dbReference>